<evidence type="ECO:0000256" key="7">
    <source>
        <dbReference type="RuleBase" id="RU364083"/>
    </source>
</evidence>
<dbReference type="Proteomes" id="UP000233293">
    <property type="component" value="Unassembled WGS sequence"/>
</dbReference>
<reference evidence="10" key="1">
    <citation type="submission" date="2017-12" db="EMBL/GenBank/DDBJ databases">
        <title>Draft genome sequence of Telmatospirillum siberiense 26-4b1T, an acidotolerant peatland alphaproteobacterium potentially involved in sulfur cycling.</title>
        <authorList>
            <person name="Hausmann B."/>
            <person name="Pjevac P."/>
            <person name="Schreck K."/>
            <person name="Herbold C.W."/>
            <person name="Daims H."/>
            <person name="Wagner M."/>
            <person name="Pester M."/>
            <person name="Loy A."/>
        </authorList>
    </citation>
    <scope>NUCLEOTIDE SEQUENCE [LARGE SCALE GENOMIC DNA]</scope>
    <source>
        <strain evidence="10">26-4b1</strain>
    </source>
</reference>
<dbReference type="SMART" id="SM00382">
    <property type="entry name" value="AAA"/>
    <property type="match status" value="1"/>
</dbReference>
<dbReference type="RefSeq" id="WP_101251005.1">
    <property type="nucleotide sequence ID" value="NZ_PIUM01000013.1"/>
</dbReference>
<evidence type="ECO:0000256" key="4">
    <source>
        <dbReference type="ARBA" id="ARBA00022840"/>
    </source>
</evidence>
<accession>A0A2N3PUZ1</accession>
<dbReference type="SUPFAM" id="SSF50331">
    <property type="entry name" value="MOP-like"/>
    <property type="match status" value="1"/>
</dbReference>
<keyword evidence="10" id="KW-1185">Reference proteome</keyword>
<proteinExistence type="inferred from homology"/>
<keyword evidence="3 7" id="KW-0547">Nucleotide-binding</keyword>
<dbReference type="InterPro" id="IPR003439">
    <property type="entry name" value="ABC_transporter-like_ATP-bd"/>
</dbReference>
<dbReference type="InterPro" id="IPR008995">
    <property type="entry name" value="Mo/tungstate-bd_C_term_dom"/>
</dbReference>
<dbReference type="FunFam" id="3.40.50.300:FF:000133">
    <property type="entry name" value="Spermidine/putrescine import ATP-binding protein PotA"/>
    <property type="match status" value="1"/>
</dbReference>
<dbReference type="GO" id="GO:0016887">
    <property type="term" value="F:ATP hydrolysis activity"/>
    <property type="evidence" value="ECO:0007669"/>
    <property type="project" value="InterPro"/>
</dbReference>
<dbReference type="Gene3D" id="3.40.50.300">
    <property type="entry name" value="P-loop containing nucleotide triphosphate hydrolases"/>
    <property type="match status" value="1"/>
</dbReference>
<dbReference type="EMBL" id="PIUM01000013">
    <property type="protein sequence ID" value="PKU24210.1"/>
    <property type="molecule type" value="Genomic_DNA"/>
</dbReference>
<keyword evidence="4 7" id="KW-0067">ATP-binding</keyword>
<dbReference type="AlphaFoldDB" id="A0A2N3PUZ1"/>
<dbReference type="PROSITE" id="PS50893">
    <property type="entry name" value="ABC_TRANSPORTER_2"/>
    <property type="match status" value="1"/>
</dbReference>
<dbReference type="Pfam" id="PF00005">
    <property type="entry name" value="ABC_tran"/>
    <property type="match status" value="1"/>
</dbReference>
<evidence type="ECO:0000256" key="2">
    <source>
        <dbReference type="ARBA" id="ARBA00022475"/>
    </source>
</evidence>
<dbReference type="PROSITE" id="PS00211">
    <property type="entry name" value="ABC_TRANSPORTER_1"/>
    <property type="match status" value="1"/>
</dbReference>
<dbReference type="Gene3D" id="2.40.50.100">
    <property type="match status" value="1"/>
</dbReference>
<evidence type="ECO:0000256" key="3">
    <source>
        <dbReference type="ARBA" id="ARBA00022741"/>
    </source>
</evidence>
<dbReference type="EC" id="7.6.2.11" evidence="7"/>
<feature type="domain" description="ABC transporter" evidence="8">
    <location>
        <begin position="8"/>
        <end position="239"/>
    </location>
</feature>
<evidence type="ECO:0000313" key="9">
    <source>
        <dbReference type="EMBL" id="PKU24210.1"/>
    </source>
</evidence>
<dbReference type="GO" id="GO:0015417">
    <property type="term" value="F:ABC-type polyamine transporter activity"/>
    <property type="evidence" value="ECO:0007669"/>
    <property type="project" value="UniProtKB-EC"/>
</dbReference>
<dbReference type="InterPro" id="IPR013611">
    <property type="entry name" value="Transp-assoc_OB_typ2"/>
</dbReference>
<dbReference type="InterPro" id="IPR012340">
    <property type="entry name" value="NA-bd_OB-fold"/>
</dbReference>
<organism evidence="9 10">
    <name type="scientific">Telmatospirillum siberiense</name>
    <dbReference type="NCBI Taxonomy" id="382514"/>
    <lineage>
        <taxon>Bacteria</taxon>
        <taxon>Pseudomonadati</taxon>
        <taxon>Pseudomonadota</taxon>
        <taxon>Alphaproteobacteria</taxon>
        <taxon>Rhodospirillales</taxon>
        <taxon>Rhodospirillaceae</taxon>
        <taxon>Telmatospirillum</taxon>
    </lineage>
</organism>
<evidence type="ECO:0000256" key="1">
    <source>
        <dbReference type="ARBA" id="ARBA00022448"/>
    </source>
</evidence>
<comment type="function">
    <text evidence="7">Part of the ABC transporter complex PotABCD involved in spermidine/putrescine import. Responsible for energy coupling to the transport system.</text>
</comment>
<dbReference type="PANTHER" id="PTHR42781">
    <property type="entry name" value="SPERMIDINE/PUTRESCINE IMPORT ATP-BINDING PROTEIN POTA"/>
    <property type="match status" value="1"/>
</dbReference>
<sequence length="370" mass="40497">MVGGDVLVRFSMVQKTYDGEALVVKNLDLDIHRGEFLTLLGPSGSGKTTTLMMLAGFEVPTYGEITLNGKAINSLPPHKRNIGMVFQNYALFPHMTVAQNVAFPLEVRKVPKAEIGAKVAHALDMVQLAEFGKRRPAQLSGGQQQRVALARALVFDPELVLMDEPLGALDKQLREHMQMEIKHLHERLGITVVYVTHDQSEALTMSDRVAVFHGGVIQQIAAPDILYEQPKNAFVANFIGENNNLHGRIETIDGDRCTVVLDGGARVQATRVNVYGADMPTVLSIRPERLYIGDSPTDVTNRLTGTVVESIYLGDHLRVVMEVPGGSSLMIKMQARPNLSQPKPGDRIELSFRAEDCHAHAPLKVAAGDA</sequence>
<dbReference type="Pfam" id="PF08402">
    <property type="entry name" value="TOBE_2"/>
    <property type="match status" value="1"/>
</dbReference>
<keyword evidence="5 7" id="KW-1278">Translocase</keyword>
<comment type="catalytic activity">
    <reaction evidence="7">
        <text>ATP + H2O + polyamine-[polyamine-binding protein]Side 1 = ADP + phosphate + polyamineSide 2 + [polyamine-binding protein]Side 1.</text>
        <dbReference type="EC" id="7.6.2.11"/>
    </reaction>
</comment>
<dbReference type="InterPro" id="IPR050093">
    <property type="entry name" value="ABC_SmlMolc_Importer"/>
</dbReference>
<dbReference type="InterPro" id="IPR017871">
    <property type="entry name" value="ABC_transporter-like_CS"/>
</dbReference>
<dbReference type="PANTHER" id="PTHR42781:SF6">
    <property type="entry name" value="SPERMIDINE_PUTRESCINE IMPORT ATP-BINDING PROTEIN POTA"/>
    <property type="match status" value="1"/>
</dbReference>
<dbReference type="GO" id="GO:0015847">
    <property type="term" value="P:putrescine transport"/>
    <property type="evidence" value="ECO:0007669"/>
    <property type="project" value="UniProtKB-ARBA"/>
</dbReference>
<dbReference type="InterPro" id="IPR027417">
    <property type="entry name" value="P-loop_NTPase"/>
</dbReference>
<dbReference type="GO" id="GO:0005524">
    <property type="term" value="F:ATP binding"/>
    <property type="evidence" value="ECO:0007669"/>
    <property type="project" value="UniProtKB-KW"/>
</dbReference>
<keyword evidence="1 7" id="KW-0813">Transport</keyword>
<keyword evidence="6 7" id="KW-0472">Membrane</keyword>
<dbReference type="OrthoDB" id="9802264at2"/>
<dbReference type="Gene3D" id="2.40.50.140">
    <property type="entry name" value="Nucleic acid-binding proteins"/>
    <property type="match status" value="1"/>
</dbReference>
<dbReference type="SUPFAM" id="SSF52540">
    <property type="entry name" value="P-loop containing nucleoside triphosphate hydrolases"/>
    <property type="match status" value="1"/>
</dbReference>
<evidence type="ECO:0000313" key="10">
    <source>
        <dbReference type="Proteomes" id="UP000233293"/>
    </source>
</evidence>
<gene>
    <name evidence="7" type="primary">potA</name>
    <name evidence="9" type="ORF">CWS72_12845</name>
</gene>
<protein>
    <recommendedName>
        <fullName evidence="7">Spermidine/putrescine import ATP-binding protein PotA</fullName>
        <ecNumber evidence="7">7.6.2.11</ecNumber>
    </recommendedName>
</protein>
<name>A0A2N3PUZ1_9PROT</name>
<evidence type="ECO:0000259" key="8">
    <source>
        <dbReference type="PROSITE" id="PS50893"/>
    </source>
</evidence>
<dbReference type="InterPro" id="IPR005893">
    <property type="entry name" value="PotA-like"/>
</dbReference>
<evidence type="ECO:0000256" key="5">
    <source>
        <dbReference type="ARBA" id="ARBA00022967"/>
    </source>
</evidence>
<dbReference type="GO" id="GO:0043190">
    <property type="term" value="C:ATP-binding cassette (ABC) transporter complex"/>
    <property type="evidence" value="ECO:0007669"/>
    <property type="project" value="InterPro"/>
</dbReference>
<dbReference type="NCBIfam" id="TIGR01187">
    <property type="entry name" value="potA"/>
    <property type="match status" value="1"/>
</dbReference>
<comment type="similarity">
    <text evidence="7">Belongs to the ABC transporter superfamily. Spermidine/putrescine importer (TC 3.A.1.11.1) family.</text>
</comment>
<comment type="subunit">
    <text evidence="7">The complex is composed of two ATP-binding proteins (PotA), two transmembrane proteins (PotB and PotC) and a solute-binding protein (PotD).</text>
</comment>
<keyword evidence="2 7" id="KW-1003">Cell membrane</keyword>
<dbReference type="InterPro" id="IPR003593">
    <property type="entry name" value="AAA+_ATPase"/>
</dbReference>
<evidence type="ECO:0000256" key="6">
    <source>
        <dbReference type="ARBA" id="ARBA00023136"/>
    </source>
</evidence>
<comment type="caution">
    <text evidence="9">The sequence shown here is derived from an EMBL/GenBank/DDBJ whole genome shotgun (WGS) entry which is preliminary data.</text>
</comment>